<sequence length="123" mass="13129">MYNFRVDIGSRQTPGLPLLTRDPVTSRVRGASVTIPRKGERERRTEISLSLIEGCRGRGTTDVLPHDARGVAVPLPVSLAASGSGGVCARRVAVTDGVARLSLSSSRKGISSETTEHVREMFA</sequence>
<proteinExistence type="predicted"/>
<keyword evidence="2" id="KW-1185">Reference proteome</keyword>
<protein>
    <submittedName>
        <fullName evidence="1">Uncharacterized protein</fullName>
    </submittedName>
</protein>
<reference evidence="1" key="1">
    <citation type="submission" date="2024-04" db="EMBL/GenBank/DDBJ databases">
        <authorList>
            <consortium name="Molecular Ecology Group"/>
        </authorList>
    </citation>
    <scope>NUCLEOTIDE SEQUENCE</scope>
</reference>
<dbReference type="AlphaFoldDB" id="A0AAV2NRA7"/>
<evidence type="ECO:0000313" key="2">
    <source>
        <dbReference type="Proteomes" id="UP001497644"/>
    </source>
</evidence>
<gene>
    <name evidence="1" type="ORF">LPLAT_LOCUS8158</name>
</gene>
<organism evidence="1 2">
    <name type="scientific">Lasius platythorax</name>
    <dbReference type="NCBI Taxonomy" id="488582"/>
    <lineage>
        <taxon>Eukaryota</taxon>
        <taxon>Metazoa</taxon>
        <taxon>Ecdysozoa</taxon>
        <taxon>Arthropoda</taxon>
        <taxon>Hexapoda</taxon>
        <taxon>Insecta</taxon>
        <taxon>Pterygota</taxon>
        <taxon>Neoptera</taxon>
        <taxon>Endopterygota</taxon>
        <taxon>Hymenoptera</taxon>
        <taxon>Apocrita</taxon>
        <taxon>Aculeata</taxon>
        <taxon>Formicoidea</taxon>
        <taxon>Formicidae</taxon>
        <taxon>Formicinae</taxon>
        <taxon>Lasius</taxon>
        <taxon>Lasius</taxon>
    </lineage>
</organism>
<dbReference type="Proteomes" id="UP001497644">
    <property type="component" value="Chromosome 3"/>
</dbReference>
<evidence type="ECO:0000313" key="1">
    <source>
        <dbReference type="EMBL" id="CAL1682321.1"/>
    </source>
</evidence>
<accession>A0AAV2NRA7</accession>
<dbReference type="EMBL" id="OZ034826">
    <property type="protein sequence ID" value="CAL1682321.1"/>
    <property type="molecule type" value="Genomic_DNA"/>
</dbReference>
<name>A0AAV2NRA7_9HYME</name>